<dbReference type="OrthoDB" id="6169388at2"/>
<dbReference type="EMBL" id="FOXM01000023">
    <property type="protein sequence ID" value="SFQ46452.1"/>
    <property type="molecule type" value="Genomic_DNA"/>
</dbReference>
<sequence>MCNCHSEVTEKLKARVSSQLPAGATGLDVDLQGYAFILGDALGHKAAHNVRIEYMAPKKAGGMKKVVQNMNMIASFCPFCGEKYEKDAV</sequence>
<evidence type="ECO:0000313" key="1">
    <source>
        <dbReference type="EMBL" id="SFQ46452.1"/>
    </source>
</evidence>
<reference evidence="2" key="1">
    <citation type="submission" date="2016-10" db="EMBL/GenBank/DDBJ databases">
        <authorList>
            <person name="Varghese N."/>
            <person name="Submissions S."/>
        </authorList>
    </citation>
    <scope>NUCLEOTIDE SEQUENCE [LARGE SCALE GENOMIC DNA]</scope>
    <source>
        <strain evidence="2">JCM 18195</strain>
    </source>
</reference>
<gene>
    <name evidence="1" type="ORF">SAMN05216229_12341</name>
</gene>
<keyword evidence="2" id="KW-1185">Reference proteome</keyword>
<dbReference type="AlphaFoldDB" id="A0A1I5YQP0"/>
<dbReference type="Proteomes" id="UP000243084">
    <property type="component" value="Unassembled WGS sequence"/>
</dbReference>
<name>A0A1I5YQP0_9GAMM</name>
<evidence type="ECO:0000313" key="2">
    <source>
        <dbReference type="Proteomes" id="UP000243084"/>
    </source>
</evidence>
<dbReference type="RefSeq" id="WP_092435034.1">
    <property type="nucleotide sequence ID" value="NZ_FOXM01000023.1"/>
</dbReference>
<accession>A0A1I5YQP0</accession>
<proteinExistence type="predicted"/>
<protein>
    <submittedName>
        <fullName evidence="1">Uncharacterized protein</fullName>
    </submittedName>
</protein>
<organism evidence="1 2">
    <name type="scientific">Geopseudomonas sagittaria</name>
    <dbReference type="NCBI Taxonomy" id="1135990"/>
    <lineage>
        <taxon>Bacteria</taxon>
        <taxon>Pseudomonadati</taxon>
        <taxon>Pseudomonadota</taxon>
        <taxon>Gammaproteobacteria</taxon>
        <taxon>Pseudomonadales</taxon>
        <taxon>Pseudomonadaceae</taxon>
        <taxon>Geopseudomonas</taxon>
    </lineage>
</organism>